<protein>
    <recommendedName>
        <fullName evidence="3 6">Flagellar basal-body rod protein FlgC</fullName>
    </recommendedName>
</protein>
<evidence type="ECO:0000256" key="2">
    <source>
        <dbReference type="ARBA" id="ARBA00009677"/>
    </source>
</evidence>
<dbReference type="InterPro" id="IPR019776">
    <property type="entry name" value="Flagellar_basal_body_rod_CS"/>
</dbReference>
<evidence type="ECO:0000256" key="5">
    <source>
        <dbReference type="ARBA" id="ARBA00025933"/>
    </source>
</evidence>
<comment type="subunit">
    <text evidence="5 6">The basal body constitutes a major portion of the flagellar organelle and consists of four rings (L,P,S, and M) mounted on a central rod. The rod consists of about 26 subunits of FlgG in the distal portion, and FlgB, FlgC and FlgF are thought to build up the proximal portion of the rod with about 6 subunits each.</text>
</comment>
<feature type="domain" description="Flagellar basal-body/hook protein C-terminal" evidence="8">
    <location>
        <begin position="98"/>
        <end position="142"/>
    </location>
</feature>
<evidence type="ECO:0000256" key="1">
    <source>
        <dbReference type="ARBA" id="ARBA00004117"/>
    </source>
</evidence>
<name>A0A1F7WYQ3_9BACT</name>
<evidence type="ECO:0000313" key="10">
    <source>
        <dbReference type="Proteomes" id="UP000178735"/>
    </source>
</evidence>
<dbReference type="InterPro" id="IPR006299">
    <property type="entry name" value="FlgC"/>
</dbReference>
<keyword evidence="9" id="KW-0282">Flagellum</keyword>
<dbReference type="InterPro" id="IPR001444">
    <property type="entry name" value="Flag_bb_rod_N"/>
</dbReference>
<evidence type="ECO:0000256" key="6">
    <source>
        <dbReference type="RuleBase" id="RU362062"/>
    </source>
</evidence>
<comment type="subcellular location">
    <subcellularLocation>
        <location evidence="1 6">Bacterial flagellum basal body</location>
    </subcellularLocation>
</comment>
<dbReference type="STRING" id="1817813.A2008_11790"/>
<reference evidence="9 10" key="1">
    <citation type="journal article" date="2016" name="Nat. Commun.">
        <title>Thousands of microbial genomes shed light on interconnected biogeochemical processes in an aquifer system.</title>
        <authorList>
            <person name="Anantharaman K."/>
            <person name="Brown C.T."/>
            <person name="Hug L.A."/>
            <person name="Sharon I."/>
            <person name="Castelle C.J."/>
            <person name="Probst A.J."/>
            <person name="Thomas B.C."/>
            <person name="Singh A."/>
            <person name="Wilkins M.J."/>
            <person name="Karaoz U."/>
            <person name="Brodie E.L."/>
            <person name="Williams K.H."/>
            <person name="Hubbard S.S."/>
            <person name="Banfield J.F."/>
        </authorList>
    </citation>
    <scope>NUCLEOTIDE SEQUENCE [LARGE SCALE GENOMIC DNA]</scope>
</reference>
<gene>
    <name evidence="9" type="ORF">A2008_11790</name>
</gene>
<dbReference type="PANTHER" id="PTHR30435:SF2">
    <property type="entry name" value="FLAGELLAR BASAL-BODY ROD PROTEIN FLGC"/>
    <property type="match status" value="1"/>
</dbReference>
<dbReference type="EMBL" id="MGFH01000035">
    <property type="protein sequence ID" value="OGM07890.1"/>
    <property type="molecule type" value="Genomic_DNA"/>
</dbReference>
<comment type="caution">
    <text evidence="9">The sequence shown here is derived from an EMBL/GenBank/DDBJ whole genome shotgun (WGS) entry which is preliminary data.</text>
</comment>
<dbReference type="NCBIfam" id="TIGR01395">
    <property type="entry name" value="FlgC"/>
    <property type="match status" value="1"/>
</dbReference>
<sequence>MSGFLKSIDISSSGLTAERVRMDTISNNIANASVTRTEDGGPYRRQMPVFSLRDNNSRFFSSKNIGNSIPAGVSVVGITEDDSAPRMVYDPAHPDANQEGYVAYPNVNVVREMVDMITCSRAYEANVTAMNSSKNMILRALEIGAKS</sequence>
<dbReference type="InterPro" id="IPR010930">
    <property type="entry name" value="Flg_bb/hook_C_dom"/>
</dbReference>
<evidence type="ECO:0000256" key="4">
    <source>
        <dbReference type="ARBA" id="ARBA00023143"/>
    </source>
</evidence>
<keyword evidence="9" id="KW-0969">Cilium</keyword>
<dbReference type="Proteomes" id="UP000178735">
    <property type="component" value="Unassembled WGS sequence"/>
</dbReference>
<dbReference type="GO" id="GO:0030694">
    <property type="term" value="C:bacterial-type flagellum basal body, rod"/>
    <property type="evidence" value="ECO:0007669"/>
    <property type="project" value="UniProtKB-UniRule"/>
</dbReference>
<dbReference type="Pfam" id="PF00460">
    <property type="entry name" value="Flg_bb_rod"/>
    <property type="match status" value="1"/>
</dbReference>
<comment type="similarity">
    <text evidence="2">Belongs to the flagella basal body rod proteins family.</text>
</comment>
<keyword evidence="9" id="KW-0966">Cell projection</keyword>
<accession>A0A1F7WYQ3</accession>
<organism evidence="9 10">
    <name type="scientific">Candidatus Wallbacteria bacterium GWC2_49_35</name>
    <dbReference type="NCBI Taxonomy" id="1817813"/>
    <lineage>
        <taxon>Bacteria</taxon>
        <taxon>Candidatus Walliibacteriota</taxon>
    </lineage>
</organism>
<keyword evidence="4 6" id="KW-0975">Bacterial flagellum</keyword>
<dbReference type="Pfam" id="PF06429">
    <property type="entry name" value="Flg_bbr_C"/>
    <property type="match status" value="1"/>
</dbReference>
<dbReference type="GO" id="GO:0071978">
    <property type="term" value="P:bacterial-type flagellum-dependent swarming motility"/>
    <property type="evidence" value="ECO:0007669"/>
    <property type="project" value="TreeGrafter"/>
</dbReference>
<dbReference type="AlphaFoldDB" id="A0A1F7WYQ3"/>
<evidence type="ECO:0000256" key="3">
    <source>
        <dbReference type="ARBA" id="ARBA00017941"/>
    </source>
</evidence>
<evidence type="ECO:0000259" key="8">
    <source>
        <dbReference type="Pfam" id="PF06429"/>
    </source>
</evidence>
<dbReference type="PROSITE" id="PS00588">
    <property type="entry name" value="FLAGELLA_BB_ROD"/>
    <property type="match status" value="1"/>
</dbReference>
<evidence type="ECO:0000313" key="9">
    <source>
        <dbReference type="EMBL" id="OGM07890.1"/>
    </source>
</evidence>
<proteinExistence type="inferred from homology"/>
<feature type="domain" description="Flagellar basal body rod protein N-terminal" evidence="7">
    <location>
        <begin position="8"/>
        <end position="35"/>
    </location>
</feature>
<evidence type="ECO:0000259" key="7">
    <source>
        <dbReference type="Pfam" id="PF00460"/>
    </source>
</evidence>
<dbReference type="PANTHER" id="PTHR30435">
    <property type="entry name" value="FLAGELLAR PROTEIN"/>
    <property type="match status" value="1"/>
</dbReference>